<dbReference type="Proteomes" id="UP000334990">
    <property type="component" value="Unassembled WGS sequence"/>
</dbReference>
<comment type="caution">
    <text evidence="1">The sequence shown here is derived from an EMBL/GenBank/DDBJ whole genome shotgun (WGS) entry which is preliminary data.</text>
</comment>
<dbReference type="EMBL" id="BLAD01000060">
    <property type="protein sequence ID" value="GES02583.1"/>
    <property type="molecule type" value="Genomic_DNA"/>
</dbReference>
<gene>
    <name evidence="1" type="ORF">Acor_46490</name>
</gene>
<sequence length="88" mass="9239">MSSQFGDYQNEIYGNGLRGVVPGLPMTFAELEARAEATLPPSVWSYVAGGAGDEHTQLPMSPPSSAGVSSPGCPWEPYGVSCRWSCSA</sequence>
<keyword evidence="2" id="KW-1185">Reference proteome</keyword>
<proteinExistence type="predicted"/>
<protein>
    <recommendedName>
        <fullName evidence="3">FMN-dependent dehydrogenase domain-containing protein</fullName>
    </recommendedName>
</protein>
<evidence type="ECO:0008006" key="3">
    <source>
        <dbReference type="Google" id="ProtNLM"/>
    </source>
</evidence>
<evidence type="ECO:0000313" key="1">
    <source>
        <dbReference type="EMBL" id="GES02583.1"/>
    </source>
</evidence>
<dbReference type="AlphaFoldDB" id="A0A5M3W5P2"/>
<organism evidence="1 2">
    <name type="scientific">Acrocarpospora corrugata</name>
    <dbReference type="NCBI Taxonomy" id="35763"/>
    <lineage>
        <taxon>Bacteria</taxon>
        <taxon>Bacillati</taxon>
        <taxon>Actinomycetota</taxon>
        <taxon>Actinomycetes</taxon>
        <taxon>Streptosporangiales</taxon>
        <taxon>Streptosporangiaceae</taxon>
        <taxon>Acrocarpospora</taxon>
    </lineage>
</organism>
<accession>A0A5M3W5P2</accession>
<reference evidence="1 2" key="1">
    <citation type="submission" date="2019-10" db="EMBL/GenBank/DDBJ databases">
        <title>Whole genome shotgun sequence of Acrocarpospora corrugata NBRC 13972.</title>
        <authorList>
            <person name="Ichikawa N."/>
            <person name="Kimura A."/>
            <person name="Kitahashi Y."/>
            <person name="Komaki H."/>
            <person name="Oguchi A."/>
        </authorList>
    </citation>
    <scope>NUCLEOTIDE SEQUENCE [LARGE SCALE GENOMIC DNA]</scope>
    <source>
        <strain evidence="1 2">NBRC 13972</strain>
    </source>
</reference>
<evidence type="ECO:0000313" key="2">
    <source>
        <dbReference type="Proteomes" id="UP000334990"/>
    </source>
</evidence>
<name>A0A5M3W5P2_9ACTN</name>